<feature type="transmembrane region" description="Helical" evidence="1">
    <location>
        <begin position="119"/>
        <end position="140"/>
    </location>
</feature>
<feature type="transmembrane region" description="Helical" evidence="1">
    <location>
        <begin position="43"/>
        <end position="69"/>
    </location>
</feature>
<organism evidence="2 3">
    <name type="scientific">Pseudolysinimonas yzui</name>
    <dbReference type="NCBI Taxonomy" id="2708254"/>
    <lineage>
        <taxon>Bacteria</taxon>
        <taxon>Bacillati</taxon>
        <taxon>Actinomycetota</taxon>
        <taxon>Actinomycetes</taxon>
        <taxon>Micrococcales</taxon>
        <taxon>Microbacteriaceae</taxon>
        <taxon>Pseudolysinimonas</taxon>
    </lineage>
</organism>
<dbReference type="EMBL" id="BNAI01000003">
    <property type="protein sequence ID" value="GHF18844.1"/>
    <property type="molecule type" value="Genomic_DNA"/>
</dbReference>
<feature type="transmembrane region" description="Helical" evidence="1">
    <location>
        <begin position="152"/>
        <end position="178"/>
    </location>
</feature>
<evidence type="ECO:0000256" key="1">
    <source>
        <dbReference type="SAM" id="Phobius"/>
    </source>
</evidence>
<sequence length="282" mass="28187">MVRPFVSLLVAASATVVGLVVSWVGATAHAALAARFEPDPAGLALGFVGASIVGCAALSVAIHWVGALVVGAIHGLLGLLALVVPFGNPFAGGIFSPVFQITRMLSKVDPAFGDGATMFYFSGTALVVGAFLVGAALGIRSRRLAGPSSPKAVAVSSSLSAVTLVGASALLLVAGGTFVQQIFQLLRYDAVSAAIAVVAGVLAGLAGLLLRWSSIGVILPATIVFITGFVLFAALLPLPPSFPGRLPAAYGLVMIAGATFLAAAIGGAVRGRDEVIEESAVL</sequence>
<accession>A0A8J3GR02</accession>
<keyword evidence="1" id="KW-0812">Transmembrane</keyword>
<name>A0A8J3GR02_9MICO</name>
<dbReference type="AlphaFoldDB" id="A0A8J3GR02"/>
<reference evidence="2" key="1">
    <citation type="journal article" date="2014" name="Int. J. Syst. Evol. Microbiol.">
        <title>Complete genome sequence of Corynebacterium casei LMG S-19264T (=DSM 44701T), isolated from a smear-ripened cheese.</title>
        <authorList>
            <consortium name="US DOE Joint Genome Institute (JGI-PGF)"/>
            <person name="Walter F."/>
            <person name="Albersmeier A."/>
            <person name="Kalinowski J."/>
            <person name="Ruckert C."/>
        </authorList>
    </citation>
    <scope>NUCLEOTIDE SEQUENCE</scope>
    <source>
        <strain evidence="2">CGMCC 1.16548</strain>
    </source>
</reference>
<protein>
    <submittedName>
        <fullName evidence="2">Uncharacterized protein</fullName>
    </submittedName>
</protein>
<feature type="transmembrane region" description="Helical" evidence="1">
    <location>
        <begin position="190"/>
        <end position="210"/>
    </location>
</feature>
<keyword evidence="1" id="KW-1133">Transmembrane helix</keyword>
<keyword evidence="3" id="KW-1185">Reference proteome</keyword>
<feature type="transmembrane region" description="Helical" evidence="1">
    <location>
        <begin position="217"/>
        <end position="236"/>
    </location>
</feature>
<gene>
    <name evidence="2" type="ORF">GCM10011600_19750</name>
</gene>
<comment type="caution">
    <text evidence="2">The sequence shown here is derived from an EMBL/GenBank/DDBJ whole genome shotgun (WGS) entry which is preliminary data.</text>
</comment>
<feature type="transmembrane region" description="Helical" evidence="1">
    <location>
        <begin position="248"/>
        <end position="269"/>
    </location>
</feature>
<keyword evidence="1" id="KW-0472">Membrane</keyword>
<evidence type="ECO:0000313" key="2">
    <source>
        <dbReference type="EMBL" id="GHF18844.1"/>
    </source>
</evidence>
<reference evidence="2" key="2">
    <citation type="submission" date="2020-09" db="EMBL/GenBank/DDBJ databases">
        <authorList>
            <person name="Sun Q."/>
            <person name="Zhou Y."/>
        </authorList>
    </citation>
    <scope>NUCLEOTIDE SEQUENCE</scope>
    <source>
        <strain evidence="2">CGMCC 1.16548</strain>
    </source>
</reference>
<feature type="transmembrane region" description="Helical" evidence="1">
    <location>
        <begin position="76"/>
        <end position="99"/>
    </location>
</feature>
<proteinExistence type="predicted"/>
<evidence type="ECO:0000313" key="3">
    <source>
        <dbReference type="Proteomes" id="UP000617531"/>
    </source>
</evidence>
<dbReference type="Proteomes" id="UP000617531">
    <property type="component" value="Unassembled WGS sequence"/>
</dbReference>
<dbReference type="RefSeq" id="WP_191283313.1">
    <property type="nucleotide sequence ID" value="NZ_BNAI01000003.1"/>
</dbReference>